<keyword evidence="4 7" id="KW-0805">Transcription regulation</keyword>
<dbReference type="PROSITE" id="PS51671">
    <property type="entry name" value="ACT"/>
    <property type="match status" value="1"/>
</dbReference>
<dbReference type="GO" id="GO:0003700">
    <property type="term" value="F:DNA-binding transcription factor activity"/>
    <property type="evidence" value="ECO:0007669"/>
    <property type="project" value="UniProtKB-UniRule"/>
</dbReference>
<keyword evidence="7" id="KW-0055">Arginine biosynthesis</keyword>
<accession>A0A078KKG2</accession>
<dbReference type="PRINTS" id="PR01467">
    <property type="entry name" value="ARGREPRESSOR"/>
</dbReference>
<dbReference type="GO" id="GO:0051259">
    <property type="term" value="P:protein complex oligomerization"/>
    <property type="evidence" value="ECO:0007669"/>
    <property type="project" value="InterPro"/>
</dbReference>
<dbReference type="EMBL" id="LM995447">
    <property type="protein sequence ID" value="CDZ24176.1"/>
    <property type="molecule type" value="Genomic_DNA"/>
</dbReference>
<dbReference type="Gene3D" id="3.30.1360.40">
    <property type="match status" value="1"/>
</dbReference>
<dbReference type="InterPro" id="IPR036390">
    <property type="entry name" value="WH_DNA-bd_sf"/>
</dbReference>
<dbReference type="OrthoDB" id="9807089at2"/>
<keyword evidence="5 7" id="KW-0238">DNA-binding</keyword>
<dbReference type="PANTHER" id="PTHR34471:SF1">
    <property type="entry name" value="ARGININE REPRESSOR"/>
    <property type="match status" value="1"/>
</dbReference>
<evidence type="ECO:0000313" key="10">
    <source>
        <dbReference type="EMBL" id="CDZ24176.1"/>
    </source>
</evidence>
<feature type="domain" description="ACT" evidence="9">
    <location>
        <begin position="9"/>
        <end position="91"/>
    </location>
</feature>
<evidence type="ECO:0000256" key="8">
    <source>
        <dbReference type="NCBIfam" id="TIGR01529"/>
    </source>
</evidence>
<dbReference type="InterPro" id="IPR002912">
    <property type="entry name" value="ACT_dom"/>
</dbReference>
<dbReference type="PATRIC" id="fig|29343.3.peg.1117"/>
<dbReference type="InterPro" id="IPR020900">
    <property type="entry name" value="Arg_repress_DNA-bd"/>
</dbReference>
<keyword evidence="7" id="KW-0028">Amino-acid biosynthesis</keyword>
<dbReference type="GO" id="GO:0034618">
    <property type="term" value="F:arginine binding"/>
    <property type="evidence" value="ECO:0007669"/>
    <property type="project" value="InterPro"/>
</dbReference>
<evidence type="ECO:0000256" key="6">
    <source>
        <dbReference type="ARBA" id="ARBA00023163"/>
    </source>
</evidence>
<comment type="subcellular location">
    <subcellularLocation>
        <location evidence="1 7">Cytoplasm</location>
    </subcellularLocation>
</comment>
<dbReference type="InterPro" id="IPR036251">
    <property type="entry name" value="Arg_repress_C_sf"/>
</dbReference>
<reference evidence="11" key="1">
    <citation type="submission" date="2014-07" db="EMBL/GenBank/DDBJ databases">
        <authorList>
            <person name="Wibberg D."/>
        </authorList>
    </citation>
    <scope>NUCLEOTIDE SEQUENCE [LARGE SCALE GENOMIC DNA]</scope>
    <source>
        <strain evidence="11">DG5</strain>
    </source>
</reference>
<evidence type="ECO:0000313" key="11">
    <source>
        <dbReference type="Proteomes" id="UP000032431"/>
    </source>
</evidence>
<keyword evidence="6 7" id="KW-0804">Transcription</keyword>
<evidence type="ECO:0000256" key="3">
    <source>
        <dbReference type="ARBA" id="ARBA00022490"/>
    </source>
</evidence>
<dbReference type="PANTHER" id="PTHR34471">
    <property type="entry name" value="ARGININE REPRESSOR"/>
    <property type="match status" value="1"/>
</dbReference>
<proteinExistence type="inferred from homology"/>
<name>A0A078KKG2_9FIRM</name>
<dbReference type="InterPro" id="IPR020899">
    <property type="entry name" value="Arg_repress_C"/>
</dbReference>
<dbReference type="NCBIfam" id="TIGR01529">
    <property type="entry name" value="argR_whole"/>
    <property type="match status" value="1"/>
</dbReference>
<keyword evidence="3 7" id="KW-0963">Cytoplasm</keyword>
<dbReference type="Gene3D" id="1.10.10.10">
    <property type="entry name" value="Winged helix-like DNA-binding domain superfamily/Winged helix DNA-binding domain"/>
    <property type="match status" value="1"/>
</dbReference>
<dbReference type="GO" id="GO:0005737">
    <property type="term" value="C:cytoplasm"/>
    <property type="evidence" value="ECO:0007669"/>
    <property type="project" value="UniProtKB-SubCell"/>
</dbReference>
<dbReference type="GO" id="GO:0003677">
    <property type="term" value="F:DNA binding"/>
    <property type="evidence" value="ECO:0007669"/>
    <property type="project" value="UniProtKB-KW"/>
</dbReference>
<gene>
    <name evidence="7" type="primary">argR</name>
    <name evidence="10" type="ORF">CCDG5_1059</name>
</gene>
<protein>
    <recommendedName>
        <fullName evidence="7 8">Arginine repressor</fullName>
    </recommendedName>
</protein>
<dbReference type="InterPro" id="IPR036388">
    <property type="entry name" value="WH-like_DNA-bd_sf"/>
</dbReference>
<dbReference type="GO" id="GO:1900079">
    <property type="term" value="P:regulation of arginine biosynthetic process"/>
    <property type="evidence" value="ECO:0007669"/>
    <property type="project" value="UniProtKB-UniRule"/>
</dbReference>
<dbReference type="UniPathway" id="UPA00068"/>
<evidence type="ECO:0000256" key="2">
    <source>
        <dbReference type="ARBA" id="ARBA00008316"/>
    </source>
</evidence>
<evidence type="ECO:0000256" key="1">
    <source>
        <dbReference type="ARBA" id="ARBA00004496"/>
    </source>
</evidence>
<dbReference type="InterPro" id="IPR001669">
    <property type="entry name" value="Arg_repress"/>
</dbReference>
<keyword evidence="7" id="KW-0678">Repressor</keyword>
<dbReference type="STRING" id="29343.CCDG5_1059"/>
<dbReference type="GO" id="GO:0006526">
    <property type="term" value="P:L-arginine biosynthetic process"/>
    <property type="evidence" value="ECO:0007669"/>
    <property type="project" value="UniProtKB-UniPathway"/>
</dbReference>
<evidence type="ECO:0000256" key="5">
    <source>
        <dbReference type="ARBA" id="ARBA00023125"/>
    </source>
</evidence>
<dbReference type="SUPFAM" id="SSF46785">
    <property type="entry name" value="Winged helix' DNA-binding domain"/>
    <property type="match status" value="1"/>
</dbReference>
<evidence type="ECO:0000256" key="7">
    <source>
        <dbReference type="HAMAP-Rule" id="MF_00173"/>
    </source>
</evidence>
<dbReference type="HOGENOM" id="CLU_097103_3_0_9"/>
<dbReference type="HAMAP" id="MF_00173">
    <property type="entry name" value="Arg_repressor"/>
    <property type="match status" value="1"/>
</dbReference>
<evidence type="ECO:0000259" key="9">
    <source>
        <dbReference type="PROSITE" id="PS51671"/>
    </source>
</evidence>
<dbReference type="AlphaFoldDB" id="A0A078KKG2"/>
<dbReference type="Pfam" id="PF01316">
    <property type="entry name" value="Arg_repressor"/>
    <property type="match status" value="1"/>
</dbReference>
<keyword evidence="11" id="KW-1185">Reference proteome</keyword>
<evidence type="ECO:0000256" key="4">
    <source>
        <dbReference type="ARBA" id="ARBA00023015"/>
    </source>
</evidence>
<dbReference type="KEGG" id="ccel:CCDG5_1059"/>
<organism evidence="10 11">
    <name type="scientific">[Clostridium] cellulosi</name>
    <dbReference type="NCBI Taxonomy" id="29343"/>
    <lineage>
        <taxon>Bacteria</taxon>
        <taxon>Bacillati</taxon>
        <taxon>Bacillota</taxon>
        <taxon>Clostridia</taxon>
        <taxon>Eubacteriales</taxon>
        <taxon>Oscillospiraceae</taxon>
        <taxon>Oscillospiraceae incertae sedis</taxon>
    </lineage>
</organism>
<dbReference type="Pfam" id="PF02863">
    <property type="entry name" value="Arg_repressor_C"/>
    <property type="match status" value="1"/>
</dbReference>
<dbReference type="Proteomes" id="UP000032431">
    <property type="component" value="Chromosome I"/>
</dbReference>
<dbReference type="SUPFAM" id="SSF55252">
    <property type="entry name" value="C-terminal domain of arginine repressor"/>
    <property type="match status" value="1"/>
</dbReference>
<comment type="similarity">
    <text evidence="2 7">Belongs to the ArgR family.</text>
</comment>
<sequence>MKQSRHDRILEIIAENEVGTQEELLALLKKSGFNVTQATVSRDIRELRLVKTLSSKGEYIYTAAKSDQNNLSSKLDTLFSESVIKVDYVFNQIIIKCYAGLANAVCAAIDSQHFDGLVGTIAGDDTILLIMRGEPQAHNLYNMFQKKLLRS</sequence>
<comment type="function">
    <text evidence="7">Regulates arginine biosynthesis genes.</text>
</comment>
<comment type="pathway">
    <text evidence="7">Amino-acid biosynthesis; L-arginine biosynthesis [regulation].</text>
</comment>